<reference evidence="6" key="1">
    <citation type="journal article" date="2023" name="Mol. Phylogenet. Evol.">
        <title>Genome-scale phylogeny and comparative genomics of the fungal order Sordariales.</title>
        <authorList>
            <person name="Hensen N."/>
            <person name="Bonometti L."/>
            <person name="Westerberg I."/>
            <person name="Brannstrom I.O."/>
            <person name="Guillou S."/>
            <person name="Cros-Aarteil S."/>
            <person name="Calhoun S."/>
            <person name="Haridas S."/>
            <person name="Kuo A."/>
            <person name="Mondo S."/>
            <person name="Pangilinan J."/>
            <person name="Riley R."/>
            <person name="LaButti K."/>
            <person name="Andreopoulos B."/>
            <person name="Lipzen A."/>
            <person name="Chen C."/>
            <person name="Yan M."/>
            <person name="Daum C."/>
            <person name="Ng V."/>
            <person name="Clum A."/>
            <person name="Steindorff A."/>
            <person name="Ohm R.A."/>
            <person name="Martin F."/>
            <person name="Silar P."/>
            <person name="Natvig D.O."/>
            <person name="Lalanne C."/>
            <person name="Gautier V."/>
            <person name="Ament-Velasquez S.L."/>
            <person name="Kruys A."/>
            <person name="Hutchinson M.I."/>
            <person name="Powell A.J."/>
            <person name="Barry K."/>
            <person name="Miller A.N."/>
            <person name="Grigoriev I.V."/>
            <person name="Debuchy R."/>
            <person name="Gladieux P."/>
            <person name="Hiltunen Thoren M."/>
            <person name="Johannesson H."/>
        </authorList>
    </citation>
    <scope>NUCLEOTIDE SEQUENCE</scope>
    <source>
        <strain evidence="6">CBS 118394</strain>
    </source>
</reference>
<dbReference type="GO" id="GO:0004497">
    <property type="term" value="F:monooxygenase activity"/>
    <property type="evidence" value="ECO:0007669"/>
    <property type="project" value="UniProtKB-KW"/>
</dbReference>
<dbReference type="InterPro" id="IPR002938">
    <property type="entry name" value="FAD-bd"/>
</dbReference>
<dbReference type="AlphaFoldDB" id="A0AAE0HYQ3"/>
<dbReference type="Pfam" id="PF01494">
    <property type="entry name" value="FAD_binding_3"/>
    <property type="match status" value="2"/>
</dbReference>
<dbReference type="Proteomes" id="UP001283341">
    <property type="component" value="Unassembled WGS sequence"/>
</dbReference>
<organism evidence="6 7">
    <name type="scientific">Apodospora peruviana</name>
    <dbReference type="NCBI Taxonomy" id="516989"/>
    <lineage>
        <taxon>Eukaryota</taxon>
        <taxon>Fungi</taxon>
        <taxon>Dikarya</taxon>
        <taxon>Ascomycota</taxon>
        <taxon>Pezizomycotina</taxon>
        <taxon>Sordariomycetes</taxon>
        <taxon>Sordariomycetidae</taxon>
        <taxon>Sordariales</taxon>
        <taxon>Lasiosphaeriaceae</taxon>
        <taxon>Apodospora</taxon>
    </lineage>
</organism>
<accession>A0AAE0HYQ3</accession>
<evidence type="ECO:0000259" key="5">
    <source>
        <dbReference type="Pfam" id="PF01494"/>
    </source>
</evidence>
<comment type="caution">
    <text evidence="6">The sequence shown here is derived from an EMBL/GenBank/DDBJ whole genome shotgun (WGS) entry which is preliminary data.</text>
</comment>
<keyword evidence="7" id="KW-1185">Reference proteome</keyword>
<gene>
    <name evidence="6" type="ORF">B0H66DRAFT_536266</name>
</gene>
<dbReference type="PANTHER" id="PTHR46972">
    <property type="entry name" value="MONOOXYGENASE ASQM-RELATED"/>
    <property type="match status" value="1"/>
</dbReference>
<name>A0AAE0HYQ3_9PEZI</name>
<dbReference type="GO" id="GO:0071949">
    <property type="term" value="F:FAD binding"/>
    <property type="evidence" value="ECO:0007669"/>
    <property type="project" value="InterPro"/>
</dbReference>
<feature type="domain" description="FAD-binding" evidence="5">
    <location>
        <begin position="6"/>
        <end position="200"/>
    </location>
</feature>
<evidence type="ECO:0000256" key="4">
    <source>
        <dbReference type="ARBA" id="ARBA00023033"/>
    </source>
</evidence>
<keyword evidence="1" id="KW-0285">Flavoprotein</keyword>
<evidence type="ECO:0000256" key="1">
    <source>
        <dbReference type="ARBA" id="ARBA00022630"/>
    </source>
</evidence>
<protein>
    <recommendedName>
        <fullName evidence="5">FAD-binding domain-containing protein</fullName>
    </recommendedName>
</protein>
<evidence type="ECO:0000256" key="2">
    <source>
        <dbReference type="ARBA" id="ARBA00022827"/>
    </source>
</evidence>
<dbReference type="PRINTS" id="PR00420">
    <property type="entry name" value="RNGMNOXGNASE"/>
</dbReference>
<dbReference type="InterPro" id="IPR036188">
    <property type="entry name" value="FAD/NAD-bd_sf"/>
</dbReference>
<evidence type="ECO:0000313" key="7">
    <source>
        <dbReference type="Proteomes" id="UP001283341"/>
    </source>
</evidence>
<proteinExistence type="predicted"/>
<evidence type="ECO:0000313" key="6">
    <source>
        <dbReference type="EMBL" id="KAK3315398.1"/>
    </source>
</evidence>
<keyword evidence="3" id="KW-0560">Oxidoreductase</keyword>
<evidence type="ECO:0000256" key="3">
    <source>
        <dbReference type="ARBA" id="ARBA00023002"/>
    </source>
</evidence>
<keyword evidence="2" id="KW-0274">FAD</keyword>
<dbReference type="SUPFAM" id="SSF51905">
    <property type="entry name" value="FAD/NAD(P)-binding domain"/>
    <property type="match status" value="1"/>
</dbReference>
<feature type="domain" description="FAD-binding" evidence="5">
    <location>
        <begin position="325"/>
        <end position="383"/>
    </location>
</feature>
<sequence length="440" mass="47687">MTPPRVAIIGAGPTGTMLARLLHLANIPVVIFEADASPNYRSQGGTLDLHPPTGLAALKQAGLFEKFLEKARYDGDALQITDKDLRVYLKVEPTSTKHDNSTTPVGGGGGGVAKQIAGQRPEIDRFELRKLLLESLPPDTIRWNMRLKRLSSSPSSNKPVLEFDSGQTETGFDLVVGADGAWSKVRSSFLSSVIPTFAGIGLIHLSIPDAEKTSPEVYRAVNRGNMFAYSTGKFLAVQQMGDGSINVYAQTTQKDPHNWTTSEKWFHPDDANLTRSSLISEGGPFADWHPILREAIQKATAQCVPRTLFQLPIGFTWDHKPGATLIGDAAHLMTPFAGEGVNVGLEDAMKLAQAIIGAKEGELDGAVRAYEAEMFPRAAKVAKLTDELRLAWMFTPGSPGSVIAKTTAMHVNKHAPGVLHPFVKMVVYGYFAGRKVVRGY</sequence>
<dbReference type="EMBL" id="JAUEDM010000006">
    <property type="protein sequence ID" value="KAK3315398.1"/>
    <property type="molecule type" value="Genomic_DNA"/>
</dbReference>
<dbReference type="PANTHER" id="PTHR46972:SF1">
    <property type="entry name" value="FAD DEPENDENT OXIDOREDUCTASE DOMAIN-CONTAINING PROTEIN"/>
    <property type="match status" value="1"/>
</dbReference>
<keyword evidence="4" id="KW-0503">Monooxygenase</keyword>
<dbReference type="Gene3D" id="3.50.50.60">
    <property type="entry name" value="FAD/NAD(P)-binding domain"/>
    <property type="match status" value="1"/>
</dbReference>
<reference evidence="6" key="2">
    <citation type="submission" date="2023-06" db="EMBL/GenBank/DDBJ databases">
        <authorList>
            <consortium name="Lawrence Berkeley National Laboratory"/>
            <person name="Haridas S."/>
            <person name="Hensen N."/>
            <person name="Bonometti L."/>
            <person name="Westerberg I."/>
            <person name="Brannstrom I.O."/>
            <person name="Guillou S."/>
            <person name="Cros-Aarteil S."/>
            <person name="Calhoun S."/>
            <person name="Kuo A."/>
            <person name="Mondo S."/>
            <person name="Pangilinan J."/>
            <person name="Riley R."/>
            <person name="Labutti K."/>
            <person name="Andreopoulos B."/>
            <person name="Lipzen A."/>
            <person name="Chen C."/>
            <person name="Yanf M."/>
            <person name="Daum C."/>
            <person name="Ng V."/>
            <person name="Clum A."/>
            <person name="Steindorff A."/>
            <person name="Ohm R."/>
            <person name="Martin F."/>
            <person name="Silar P."/>
            <person name="Natvig D."/>
            <person name="Lalanne C."/>
            <person name="Gautier V."/>
            <person name="Ament-Velasquez S.L."/>
            <person name="Kruys A."/>
            <person name="Hutchinson M.I."/>
            <person name="Powell A.J."/>
            <person name="Barry K."/>
            <person name="Miller A.N."/>
            <person name="Grigoriev I.V."/>
            <person name="Debuchy R."/>
            <person name="Gladieux P."/>
            <person name="Thoren M.H."/>
            <person name="Johannesson H."/>
        </authorList>
    </citation>
    <scope>NUCLEOTIDE SEQUENCE</scope>
    <source>
        <strain evidence="6">CBS 118394</strain>
    </source>
</reference>